<dbReference type="EMBL" id="FQXN01000005">
    <property type="protein sequence ID" value="SHH51019.1"/>
    <property type="molecule type" value="Genomic_DNA"/>
</dbReference>
<keyword evidence="8" id="KW-1185">Reference proteome</keyword>
<feature type="domain" description="Histidine kinase" evidence="6">
    <location>
        <begin position="1"/>
        <end position="106"/>
    </location>
</feature>
<keyword evidence="3" id="KW-0808">Transferase</keyword>
<proteinExistence type="predicted"/>
<sequence length="178" mass="20142">MGLLTLADHVQDIAENSIKAGAKKVVIDIRETKEYFIFKVEDNGPGIKNVDKVFDPFYTTRSKKIRKVGLGLPFLKQAAEMTGGYVKLETKLGAGTKVLAKFCKKHIDCQPIGDLPSVFFSLLMNQEVEFKIIRCRDENCYEIDSKIIKEHFGKLDSPSKLKILKDLLFELEKSLKEA</sequence>
<protein>
    <recommendedName>
        <fullName evidence="2">histidine kinase</fullName>
        <ecNumber evidence="2">2.7.13.3</ecNumber>
    </recommendedName>
</protein>
<evidence type="ECO:0000259" key="6">
    <source>
        <dbReference type="PROSITE" id="PS50109"/>
    </source>
</evidence>
<dbReference type="EC" id="2.7.13.3" evidence="2"/>
<dbReference type="InterPro" id="IPR005467">
    <property type="entry name" value="His_kinase_dom"/>
</dbReference>
<organism evidence="7 8">
    <name type="scientific">Thermosipho atlanticus DSM 15807</name>
    <dbReference type="NCBI Taxonomy" id="1123380"/>
    <lineage>
        <taxon>Bacteria</taxon>
        <taxon>Thermotogati</taxon>
        <taxon>Thermotogota</taxon>
        <taxon>Thermotogae</taxon>
        <taxon>Thermotogales</taxon>
        <taxon>Fervidobacteriaceae</taxon>
        <taxon>Thermosipho</taxon>
    </lineage>
</organism>
<evidence type="ECO:0000256" key="2">
    <source>
        <dbReference type="ARBA" id="ARBA00012438"/>
    </source>
</evidence>
<dbReference type="InterPro" id="IPR036890">
    <property type="entry name" value="HATPase_C_sf"/>
</dbReference>
<dbReference type="GO" id="GO:0004673">
    <property type="term" value="F:protein histidine kinase activity"/>
    <property type="evidence" value="ECO:0007669"/>
    <property type="project" value="UniProtKB-EC"/>
</dbReference>
<accession>A0A1M5TJZ9</accession>
<dbReference type="STRING" id="1123380.SAMN02745199_1356"/>
<dbReference type="PRINTS" id="PR00344">
    <property type="entry name" value="BCTRLSENSOR"/>
</dbReference>
<name>A0A1M5TJZ9_9BACT</name>
<reference evidence="8" key="1">
    <citation type="submission" date="2016-11" db="EMBL/GenBank/DDBJ databases">
        <authorList>
            <person name="Varghese N."/>
            <person name="Submissions S."/>
        </authorList>
    </citation>
    <scope>NUCLEOTIDE SEQUENCE [LARGE SCALE GENOMIC DNA]</scope>
    <source>
        <strain evidence="8">DSM 15807</strain>
    </source>
</reference>
<dbReference type="Gene3D" id="3.30.565.10">
    <property type="entry name" value="Histidine kinase-like ATPase, C-terminal domain"/>
    <property type="match status" value="1"/>
</dbReference>
<evidence type="ECO:0000256" key="5">
    <source>
        <dbReference type="ARBA" id="ARBA00023012"/>
    </source>
</evidence>
<dbReference type="PANTHER" id="PTHR43711:SF28">
    <property type="entry name" value="SENSOR HISTIDINE KINASE YXDK"/>
    <property type="match status" value="1"/>
</dbReference>
<keyword evidence="4 7" id="KW-0418">Kinase</keyword>
<evidence type="ECO:0000256" key="1">
    <source>
        <dbReference type="ARBA" id="ARBA00000085"/>
    </source>
</evidence>
<evidence type="ECO:0000256" key="3">
    <source>
        <dbReference type="ARBA" id="ARBA00022679"/>
    </source>
</evidence>
<dbReference type="InterPro" id="IPR004358">
    <property type="entry name" value="Sig_transdc_His_kin-like_C"/>
</dbReference>
<dbReference type="InterPro" id="IPR003594">
    <property type="entry name" value="HATPase_dom"/>
</dbReference>
<dbReference type="SUPFAM" id="SSF55874">
    <property type="entry name" value="ATPase domain of HSP90 chaperone/DNA topoisomerase II/histidine kinase"/>
    <property type="match status" value="1"/>
</dbReference>
<dbReference type="RefSeq" id="WP_073073453.1">
    <property type="nucleotide sequence ID" value="NZ_FQXN01000005.1"/>
</dbReference>
<dbReference type="AlphaFoldDB" id="A0A1M5TJZ9"/>
<dbReference type="PANTHER" id="PTHR43711">
    <property type="entry name" value="TWO-COMPONENT HISTIDINE KINASE"/>
    <property type="match status" value="1"/>
</dbReference>
<dbReference type="SMART" id="SM00387">
    <property type="entry name" value="HATPase_c"/>
    <property type="match status" value="1"/>
</dbReference>
<comment type="catalytic activity">
    <reaction evidence="1">
        <text>ATP + protein L-histidine = ADP + protein N-phospho-L-histidine.</text>
        <dbReference type="EC" id="2.7.13.3"/>
    </reaction>
</comment>
<gene>
    <name evidence="7" type="ORF">SAMN02745199_1356</name>
</gene>
<dbReference type="OrthoDB" id="9797586at2"/>
<dbReference type="GO" id="GO:0000160">
    <property type="term" value="P:phosphorelay signal transduction system"/>
    <property type="evidence" value="ECO:0007669"/>
    <property type="project" value="UniProtKB-KW"/>
</dbReference>
<evidence type="ECO:0000256" key="4">
    <source>
        <dbReference type="ARBA" id="ARBA00022777"/>
    </source>
</evidence>
<evidence type="ECO:0000313" key="7">
    <source>
        <dbReference type="EMBL" id="SHH51019.1"/>
    </source>
</evidence>
<keyword evidence="5" id="KW-0902">Two-component regulatory system</keyword>
<dbReference type="Pfam" id="PF02518">
    <property type="entry name" value="HATPase_c"/>
    <property type="match status" value="1"/>
</dbReference>
<dbReference type="Proteomes" id="UP000242592">
    <property type="component" value="Unassembled WGS sequence"/>
</dbReference>
<dbReference type="PROSITE" id="PS50109">
    <property type="entry name" value="HIS_KIN"/>
    <property type="match status" value="1"/>
</dbReference>
<dbReference type="InterPro" id="IPR050736">
    <property type="entry name" value="Sensor_HK_Regulatory"/>
</dbReference>
<evidence type="ECO:0000313" key="8">
    <source>
        <dbReference type="Proteomes" id="UP000242592"/>
    </source>
</evidence>